<dbReference type="InterPro" id="IPR017853">
    <property type="entry name" value="GH"/>
</dbReference>
<accession>A0A5E4M821</accession>
<keyword evidence="1" id="KW-0378">Hydrolase</keyword>
<dbReference type="AlphaFoldDB" id="A0A5E4M821"/>
<dbReference type="Gene3D" id="3.20.20.80">
    <property type="entry name" value="Glycosidases"/>
    <property type="match status" value="1"/>
</dbReference>
<dbReference type="SUPFAM" id="SSF51445">
    <property type="entry name" value="(Trans)glycosidases"/>
    <property type="match status" value="1"/>
</dbReference>
<dbReference type="GO" id="GO:0016787">
    <property type="term" value="F:hydrolase activity"/>
    <property type="evidence" value="ECO:0007669"/>
    <property type="project" value="UniProtKB-KW"/>
</dbReference>
<gene>
    <name evidence="1" type="ORF">CINCED_3A010458</name>
</gene>
<protein>
    <submittedName>
        <fullName evidence="1">Glycoside hydrolase superfamily,Glycosyl hydrolase, family 13, catalytic domain</fullName>
    </submittedName>
</protein>
<reference evidence="1 2" key="1">
    <citation type="submission" date="2019-08" db="EMBL/GenBank/DDBJ databases">
        <authorList>
            <person name="Alioto T."/>
            <person name="Alioto T."/>
            <person name="Gomez Garrido J."/>
        </authorList>
    </citation>
    <scope>NUCLEOTIDE SEQUENCE [LARGE SCALE GENOMIC DNA]</scope>
</reference>
<proteinExistence type="predicted"/>
<dbReference type="GO" id="GO:0005975">
    <property type="term" value="P:carbohydrate metabolic process"/>
    <property type="evidence" value="ECO:0007669"/>
    <property type="project" value="InterPro"/>
</dbReference>
<sequence length="71" mass="8415">MKEIKDVLRFWLDKGLDGFRINAAGCLYERQNLIDVPLNPKISENQQRFGYTKCLDESYDKNIGESYRRIQ</sequence>
<dbReference type="Proteomes" id="UP000325440">
    <property type="component" value="Unassembled WGS sequence"/>
</dbReference>
<dbReference type="EMBL" id="CABPRJ010000478">
    <property type="protein sequence ID" value="VVC28195.1"/>
    <property type="molecule type" value="Genomic_DNA"/>
</dbReference>
<dbReference type="OrthoDB" id="1740265at2759"/>
<evidence type="ECO:0000313" key="1">
    <source>
        <dbReference type="EMBL" id="VVC28195.1"/>
    </source>
</evidence>
<name>A0A5E4M821_9HEMI</name>
<evidence type="ECO:0000313" key="2">
    <source>
        <dbReference type="Proteomes" id="UP000325440"/>
    </source>
</evidence>
<keyword evidence="2" id="KW-1185">Reference proteome</keyword>
<organism evidence="1 2">
    <name type="scientific">Cinara cedri</name>
    <dbReference type="NCBI Taxonomy" id="506608"/>
    <lineage>
        <taxon>Eukaryota</taxon>
        <taxon>Metazoa</taxon>
        <taxon>Ecdysozoa</taxon>
        <taxon>Arthropoda</taxon>
        <taxon>Hexapoda</taxon>
        <taxon>Insecta</taxon>
        <taxon>Pterygota</taxon>
        <taxon>Neoptera</taxon>
        <taxon>Paraneoptera</taxon>
        <taxon>Hemiptera</taxon>
        <taxon>Sternorrhyncha</taxon>
        <taxon>Aphidomorpha</taxon>
        <taxon>Aphidoidea</taxon>
        <taxon>Aphididae</taxon>
        <taxon>Lachninae</taxon>
        <taxon>Cinara</taxon>
    </lineage>
</organism>